<evidence type="ECO:0000313" key="4">
    <source>
        <dbReference type="Proteomes" id="UP000241788"/>
    </source>
</evidence>
<keyword evidence="1" id="KW-0812">Transmembrane</keyword>
<dbReference type="PANTHER" id="PTHR34220">
    <property type="entry name" value="SENSOR HISTIDINE KINASE YPDA"/>
    <property type="match status" value="1"/>
</dbReference>
<dbReference type="InterPro" id="IPR050640">
    <property type="entry name" value="Bact_2-comp_sensor_kinase"/>
</dbReference>
<proteinExistence type="predicted"/>
<gene>
    <name evidence="3" type="ORF">SAMN05421546_0356</name>
</gene>
<organism evidence="3 4">
    <name type="scientific">Solilutibacter tolerans</name>
    <dbReference type="NCBI Taxonomy" id="1604334"/>
    <lineage>
        <taxon>Bacteria</taxon>
        <taxon>Pseudomonadati</taxon>
        <taxon>Pseudomonadota</taxon>
        <taxon>Gammaproteobacteria</taxon>
        <taxon>Lysobacterales</taxon>
        <taxon>Lysobacteraceae</taxon>
        <taxon>Solilutibacter</taxon>
    </lineage>
</organism>
<dbReference type="PANTHER" id="PTHR34220:SF7">
    <property type="entry name" value="SENSOR HISTIDINE KINASE YPDA"/>
    <property type="match status" value="1"/>
</dbReference>
<dbReference type="Gene3D" id="3.30.565.10">
    <property type="entry name" value="Histidine kinase-like ATPase, C-terminal domain"/>
    <property type="match status" value="1"/>
</dbReference>
<dbReference type="GO" id="GO:0000155">
    <property type="term" value="F:phosphorelay sensor kinase activity"/>
    <property type="evidence" value="ECO:0007669"/>
    <property type="project" value="InterPro"/>
</dbReference>
<keyword evidence="1" id="KW-0472">Membrane</keyword>
<feature type="transmembrane region" description="Helical" evidence="1">
    <location>
        <begin position="116"/>
        <end position="138"/>
    </location>
</feature>
<dbReference type="EMBL" id="FTLW01000001">
    <property type="protein sequence ID" value="SIP94767.1"/>
    <property type="molecule type" value="Genomic_DNA"/>
</dbReference>
<evidence type="ECO:0000259" key="2">
    <source>
        <dbReference type="Pfam" id="PF06580"/>
    </source>
</evidence>
<reference evidence="4" key="1">
    <citation type="submission" date="2017-01" db="EMBL/GenBank/DDBJ databases">
        <authorList>
            <person name="Varghese N."/>
            <person name="Submissions S."/>
        </authorList>
    </citation>
    <scope>NUCLEOTIDE SEQUENCE [LARGE SCALE GENOMIC DNA]</scope>
    <source>
        <strain evidence="4">UM1</strain>
    </source>
</reference>
<feature type="transmembrane region" description="Helical" evidence="1">
    <location>
        <begin position="44"/>
        <end position="69"/>
    </location>
</feature>
<dbReference type="RefSeq" id="WP_076584748.1">
    <property type="nucleotide sequence ID" value="NZ_FTLW01000001.1"/>
</dbReference>
<protein>
    <submittedName>
        <fullName evidence="3">Two-component system, LytT family, sensor histidine kinase AlgZ</fullName>
    </submittedName>
</protein>
<dbReference type="GO" id="GO:0016020">
    <property type="term" value="C:membrane"/>
    <property type="evidence" value="ECO:0007669"/>
    <property type="project" value="InterPro"/>
</dbReference>
<dbReference type="AlphaFoldDB" id="A0A1N6NRZ0"/>
<feature type="transmembrane region" description="Helical" evidence="1">
    <location>
        <begin position="81"/>
        <end position="104"/>
    </location>
</feature>
<dbReference type="InterPro" id="IPR010559">
    <property type="entry name" value="Sig_transdc_His_kin_internal"/>
</dbReference>
<dbReference type="STRING" id="1604334.SAMN05421546_0356"/>
<accession>A0A1N6NRZ0</accession>
<evidence type="ECO:0000256" key="1">
    <source>
        <dbReference type="SAM" id="Phobius"/>
    </source>
</evidence>
<feature type="domain" description="Signal transduction histidine kinase internal region" evidence="2">
    <location>
        <begin position="154"/>
        <end position="231"/>
    </location>
</feature>
<dbReference type="Pfam" id="PF06580">
    <property type="entry name" value="His_kinase"/>
    <property type="match status" value="1"/>
</dbReference>
<sequence length="345" mass="37682">MAPAPMVSHAVDLMWAQGTLIFIIAAGELLAVILSSAAPATDSWLIRFGLYSFAIQWNIMFSLGLLYLVRSWLRKQGITTVILATIGTIIAVTLASSAVSHQLFGTVTTLEPEATWIASGVKLAISLVSMTLLALLVLRGQWLTHQQRLRAQQAELDALRARVNPHFLFNTLNTATALLHGQPHLAERVLLDLSDLFRAALSGSGESTLEEELLLTRRYLEIESLRLGDRLIIDWQLPDEIPRVQVPTLVVQTLAENAIRHGVETATTANDLTIAISRRPDNTIVIRVENPLPDSQPNWHAGHRVGLAASRTRIEAMTAGQGSLHTQVEAGRFVAEITLPSTAQG</sequence>
<dbReference type="SUPFAM" id="SSF55874">
    <property type="entry name" value="ATPase domain of HSP90 chaperone/DNA topoisomerase II/histidine kinase"/>
    <property type="match status" value="1"/>
</dbReference>
<feature type="transmembrane region" description="Helical" evidence="1">
    <location>
        <begin position="20"/>
        <end position="38"/>
    </location>
</feature>
<dbReference type="InterPro" id="IPR036890">
    <property type="entry name" value="HATPase_C_sf"/>
</dbReference>
<keyword evidence="3" id="KW-0808">Transferase</keyword>
<name>A0A1N6NRZ0_9GAMM</name>
<keyword evidence="3" id="KW-0418">Kinase</keyword>
<evidence type="ECO:0000313" key="3">
    <source>
        <dbReference type="EMBL" id="SIP94767.1"/>
    </source>
</evidence>
<keyword evidence="4" id="KW-1185">Reference proteome</keyword>
<dbReference type="Proteomes" id="UP000241788">
    <property type="component" value="Unassembled WGS sequence"/>
</dbReference>
<keyword evidence="1" id="KW-1133">Transmembrane helix</keyword>